<accession>A0A9X0CFF5</accession>
<dbReference type="GO" id="GO:0000398">
    <property type="term" value="P:mRNA splicing, via spliceosome"/>
    <property type="evidence" value="ECO:0007669"/>
    <property type="project" value="TreeGrafter"/>
</dbReference>
<dbReference type="PROSITE" id="PS50294">
    <property type="entry name" value="WD_REPEATS_REGION"/>
    <property type="match status" value="3"/>
</dbReference>
<dbReference type="PANTHER" id="PTHR19846">
    <property type="entry name" value="WD40 REPEAT PROTEIN"/>
    <property type="match status" value="1"/>
</dbReference>
<dbReference type="AlphaFoldDB" id="A0A9X0CFF5"/>
<gene>
    <name evidence="4" type="primary">PRPF4_1</name>
    <name evidence="4" type="ORF">OS493_014758</name>
</gene>
<reference evidence="4" key="1">
    <citation type="submission" date="2023-01" db="EMBL/GenBank/DDBJ databases">
        <title>Genome assembly of the deep-sea coral Lophelia pertusa.</title>
        <authorList>
            <person name="Herrera S."/>
            <person name="Cordes E."/>
        </authorList>
    </citation>
    <scope>NUCLEOTIDE SEQUENCE</scope>
    <source>
        <strain evidence="4">USNM1676648</strain>
        <tissue evidence="4">Polyp</tissue>
    </source>
</reference>
<dbReference type="Gene3D" id="2.130.10.10">
    <property type="entry name" value="YVTN repeat-like/Quinoprotein amine dehydrogenase"/>
    <property type="match status" value="1"/>
</dbReference>
<evidence type="ECO:0000256" key="3">
    <source>
        <dbReference type="PROSITE-ProRule" id="PRU00221"/>
    </source>
</evidence>
<dbReference type="GO" id="GO:0017070">
    <property type="term" value="F:U6 snRNA binding"/>
    <property type="evidence" value="ECO:0007669"/>
    <property type="project" value="TreeGrafter"/>
</dbReference>
<feature type="repeat" description="WD" evidence="3">
    <location>
        <begin position="75"/>
        <end position="105"/>
    </location>
</feature>
<dbReference type="SUPFAM" id="SSF50978">
    <property type="entry name" value="WD40 repeat-like"/>
    <property type="match status" value="1"/>
</dbReference>
<dbReference type="InterPro" id="IPR015943">
    <property type="entry name" value="WD40/YVTN_repeat-like_dom_sf"/>
</dbReference>
<dbReference type="Proteomes" id="UP001163046">
    <property type="component" value="Unassembled WGS sequence"/>
</dbReference>
<organism evidence="4 5">
    <name type="scientific">Desmophyllum pertusum</name>
    <dbReference type="NCBI Taxonomy" id="174260"/>
    <lineage>
        <taxon>Eukaryota</taxon>
        <taxon>Metazoa</taxon>
        <taxon>Cnidaria</taxon>
        <taxon>Anthozoa</taxon>
        <taxon>Hexacorallia</taxon>
        <taxon>Scleractinia</taxon>
        <taxon>Caryophylliina</taxon>
        <taxon>Caryophylliidae</taxon>
        <taxon>Desmophyllum</taxon>
    </lineage>
</organism>
<feature type="repeat" description="WD" evidence="3">
    <location>
        <begin position="1"/>
        <end position="32"/>
    </location>
</feature>
<dbReference type="PANTHER" id="PTHR19846:SF0">
    <property type="entry name" value="PRE-MRNA PROCESSING FACTOR 4"/>
    <property type="match status" value="1"/>
</dbReference>
<evidence type="ECO:0000313" key="4">
    <source>
        <dbReference type="EMBL" id="KAJ7334443.1"/>
    </source>
</evidence>
<dbReference type="InterPro" id="IPR019775">
    <property type="entry name" value="WD40_repeat_CS"/>
</dbReference>
<dbReference type="PRINTS" id="PR00320">
    <property type="entry name" value="GPROTEINBRPT"/>
</dbReference>
<sequence>MAFQVDGSLAATCGLDGRGLVWDLRTGQCVMPLDGHLKKVLGIDFAPDGYRIATGSEDQKIMIWDLRKRQSVYTIPAHTNLISHVKFHDDYLTSASYDTTIKVWSHPGWAPLKTLTGHEQKVSCVDVSPDGQYVVSSSFDRTFKLWTSD</sequence>
<name>A0A9X0CFF5_9CNID</name>
<proteinExistence type="predicted"/>
<keyword evidence="1 3" id="KW-0853">WD repeat</keyword>
<protein>
    <submittedName>
        <fullName evidence="4">U4/U6 small nuclear ribonucleoprotein Prp4</fullName>
    </submittedName>
</protein>
<dbReference type="EMBL" id="MU827784">
    <property type="protein sequence ID" value="KAJ7334443.1"/>
    <property type="molecule type" value="Genomic_DNA"/>
</dbReference>
<dbReference type="InterPro" id="IPR036322">
    <property type="entry name" value="WD40_repeat_dom_sf"/>
</dbReference>
<dbReference type="InterPro" id="IPR020472">
    <property type="entry name" value="WD40_PAC1"/>
</dbReference>
<dbReference type="FunFam" id="2.130.10.10:FF:000411">
    <property type="entry name" value="U4/U6 small nuclear ribonucleoprotein Prp4"/>
    <property type="match status" value="1"/>
</dbReference>
<evidence type="ECO:0000313" key="5">
    <source>
        <dbReference type="Proteomes" id="UP001163046"/>
    </source>
</evidence>
<evidence type="ECO:0000256" key="1">
    <source>
        <dbReference type="ARBA" id="ARBA00022574"/>
    </source>
</evidence>
<dbReference type="InterPro" id="IPR001680">
    <property type="entry name" value="WD40_rpt"/>
</dbReference>
<evidence type="ECO:0000256" key="2">
    <source>
        <dbReference type="ARBA" id="ARBA00022737"/>
    </source>
</evidence>
<dbReference type="GO" id="GO:0030621">
    <property type="term" value="F:U4 snRNA binding"/>
    <property type="evidence" value="ECO:0007669"/>
    <property type="project" value="TreeGrafter"/>
</dbReference>
<keyword evidence="4" id="KW-0687">Ribonucleoprotein</keyword>
<feature type="repeat" description="WD" evidence="3">
    <location>
        <begin position="115"/>
        <end position="149"/>
    </location>
</feature>
<dbReference type="Pfam" id="PF00400">
    <property type="entry name" value="WD40"/>
    <property type="match status" value="3"/>
</dbReference>
<dbReference type="SMART" id="SM00320">
    <property type="entry name" value="WD40"/>
    <property type="match status" value="3"/>
</dbReference>
<dbReference type="OrthoDB" id="540662at2759"/>
<feature type="repeat" description="WD" evidence="3">
    <location>
        <begin position="33"/>
        <end position="74"/>
    </location>
</feature>
<keyword evidence="2" id="KW-0677">Repeat</keyword>
<dbReference type="PROSITE" id="PS50082">
    <property type="entry name" value="WD_REPEATS_2"/>
    <property type="match status" value="4"/>
</dbReference>
<dbReference type="GO" id="GO:0046540">
    <property type="term" value="C:U4/U6 x U5 tri-snRNP complex"/>
    <property type="evidence" value="ECO:0007669"/>
    <property type="project" value="TreeGrafter"/>
</dbReference>
<comment type="caution">
    <text evidence="4">The sequence shown here is derived from an EMBL/GenBank/DDBJ whole genome shotgun (WGS) entry which is preliminary data.</text>
</comment>
<keyword evidence="5" id="KW-1185">Reference proteome</keyword>
<dbReference type="PROSITE" id="PS00678">
    <property type="entry name" value="WD_REPEATS_1"/>
    <property type="match status" value="1"/>
</dbReference>